<feature type="domain" description="IraD/Gp25-like" evidence="2">
    <location>
        <begin position="45"/>
        <end position="149"/>
    </location>
</feature>
<dbReference type="NCBIfam" id="TIGR03357">
    <property type="entry name" value="VI_zyme"/>
    <property type="match status" value="1"/>
</dbReference>
<dbReference type="PANTHER" id="PTHR38595:SF1">
    <property type="entry name" value="TYPE VI SECRETION SYSTEM COMPONENT TSSE1"/>
    <property type="match status" value="1"/>
</dbReference>
<evidence type="ECO:0000259" key="2">
    <source>
        <dbReference type="Pfam" id="PF04965"/>
    </source>
</evidence>
<dbReference type="Proteomes" id="UP001595974">
    <property type="component" value="Unassembled WGS sequence"/>
</dbReference>
<gene>
    <name evidence="3" type="primary">tssE</name>
    <name evidence="3" type="ORF">ACFPTN_14100</name>
</gene>
<dbReference type="InterPro" id="IPR017737">
    <property type="entry name" value="TssE1-like"/>
</dbReference>
<dbReference type="PANTHER" id="PTHR38595">
    <property type="entry name" value="CYTOPLASMIC PROTEIN-RELATED"/>
    <property type="match status" value="1"/>
</dbReference>
<feature type="compositionally biased region" description="Basic and acidic residues" evidence="1">
    <location>
        <begin position="1"/>
        <end position="10"/>
    </location>
</feature>
<feature type="compositionally biased region" description="Basic and acidic residues" evidence="1">
    <location>
        <begin position="23"/>
        <end position="37"/>
    </location>
</feature>
<dbReference type="InterPro" id="IPR007048">
    <property type="entry name" value="IraD/Gp25-like"/>
</dbReference>
<dbReference type="SUPFAM" id="SSF160719">
    <property type="entry name" value="gpW/gp25-like"/>
    <property type="match status" value="1"/>
</dbReference>
<reference evidence="4" key="1">
    <citation type="journal article" date="2019" name="Int. J. Syst. Evol. Microbiol.">
        <title>The Global Catalogue of Microorganisms (GCM) 10K type strain sequencing project: providing services to taxonomists for standard genome sequencing and annotation.</title>
        <authorList>
            <consortium name="The Broad Institute Genomics Platform"/>
            <consortium name="The Broad Institute Genome Sequencing Center for Infectious Disease"/>
            <person name="Wu L."/>
            <person name="Ma J."/>
        </authorList>
    </citation>
    <scope>NUCLEOTIDE SEQUENCE [LARGE SCALE GENOMIC DNA]</scope>
    <source>
        <strain evidence="4">SHR3</strain>
    </source>
</reference>
<evidence type="ECO:0000313" key="3">
    <source>
        <dbReference type="EMBL" id="MFC5770511.1"/>
    </source>
</evidence>
<dbReference type="InterPro" id="IPR053176">
    <property type="entry name" value="T6SS_TssE1-like"/>
</dbReference>
<comment type="caution">
    <text evidence="3">The sequence shown here is derived from an EMBL/GenBank/DDBJ whole genome shotgun (WGS) entry which is preliminary data.</text>
</comment>
<name>A0ABW1ATL6_9RHOO</name>
<accession>A0ABW1ATL6</accession>
<evidence type="ECO:0000256" key="1">
    <source>
        <dbReference type="SAM" id="MobiDB-lite"/>
    </source>
</evidence>
<protein>
    <submittedName>
        <fullName evidence="3">Type VI secretion system baseplate subunit TssE</fullName>
    </submittedName>
</protein>
<dbReference type="EMBL" id="JBHSOG010000051">
    <property type="protein sequence ID" value="MFC5770511.1"/>
    <property type="molecule type" value="Genomic_DNA"/>
</dbReference>
<sequence length="171" mass="19668">MRRPDDDSPRRPQAHLLPTLLDRLVDEEPAKQSEAPERYAVSQKRMREIVQRDLSWLLNATSLEDELDRGRHPAAASSVVNYGVPPFAGKFMTERNWSDIEKIIRGAIRDFEPRLIPESVQVVPLVEAGGDHHYNVLLFEIRGLIHMQPYPAEFMVQSALDLETSRLDFRL</sequence>
<evidence type="ECO:0000313" key="4">
    <source>
        <dbReference type="Proteomes" id="UP001595974"/>
    </source>
</evidence>
<dbReference type="Pfam" id="PF04965">
    <property type="entry name" value="GPW_gp25"/>
    <property type="match status" value="1"/>
</dbReference>
<feature type="region of interest" description="Disordered" evidence="1">
    <location>
        <begin position="1"/>
        <end position="39"/>
    </location>
</feature>
<proteinExistence type="predicted"/>
<keyword evidence="4" id="KW-1185">Reference proteome</keyword>
<organism evidence="3 4">
    <name type="scientific">Thauera sinica</name>
    <dbReference type="NCBI Taxonomy" id="2665146"/>
    <lineage>
        <taxon>Bacteria</taxon>
        <taxon>Pseudomonadati</taxon>
        <taxon>Pseudomonadota</taxon>
        <taxon>Betaproteobacteria</taxon>
        <taxon>Rhodocyclales</taxon>
        <taxon>Zoogloeaceae</taxon>
        <taxon>Thauera</taxon>
    </lineage>
</organism>
<dbReference type="RefSeq" id="WP_096447221.1">
    <property type="nucleotide sequence ID" value="NZ_JBHSOG010000051.1"/>
</dbReference>